<protein>
    <recommendedName>
        <fullName evidence="2 3">Nuclear transport factor 2</fullName>
        <shortName evidence="3">NTF-2</shortName>
    </recommendedName>
</protein>
<accession>A0A397USN4</accession>
<keyword evidence="6" id="KW-1185">Reference proteome</keyword>
<evidence type="ECO:0000256" key="2">
    <source>
        <dbReference type="ARBA" id="ARBA00026247"/>
    </source>
</evidence>
<dbReference type="InterPro" id="IPR032710">
    <property type="entry name" value="NTF2-like_dom_sf"/>
</dbReference>
<keyword evidence="3" id="KW-0653">Protein transport</keyword>
<dbReference type="SUPFAM" id="SSF54427">
    <property type="entry name" value="NTF2-like"/>
    <property type="match status" value="1"/>
</dbReference>
<dbReference type="PROSITE" id="PS50177">
    <property type="entry name" value="NTF2_DOMAIN"/>
    <property type="match status" value="1"/>
</dbReference>
<dbReference type="Gene3D" id="3.10.450.50">
    <property type="match status" value="1"/>
</dbReference>
<dbReference type="GO" id="GO:0006606">
    <property type="term" value="P:protein import into nucleus"/>
    <property type="evidence" value="ECO:0007669"/>
    <property type="project" value="UniProtKB-ARBA"/>
</dbReference>
<name>A0A397USN4_9GLOM</name>
<proteinExistence type="predicted"/>
<gene>
    <name evidence="5" type="ORF">C2G38_2098880</name>
</gene>
<dbReference type="FunFam" id="3.10.450.50:FF:000005">
    <property type="entry name" value="Nuclear transport factor 2"/>
    <property type="match status" value="1"/>
</dbReference>
<dbReference type="InterPro" id="IPR002075">
    <property type="entry name" value="NTF2_dom"/>
</dbReference>
<evidence type="ECO:0000256" key="1">
    <source>
        <dbReference type="ARBA" id="ARBA00022490"/>
    </source>
</evidence>
<comment type="caution">
    <text evidence="5">The sequence shown here is derived from an EMBL/GenBank/DDBJ whole genome shotgun (WGS) entry which is preliminary data.</text>
</comment>
<dbReference type="STRING" id="44941.A0A397USN4"/>
<reference evidence="5 6" key="1">
    <citation type="submission" date="2018-06" db="EMBL/GenBank/DDBJ databases">
        <title>Comparative genomics reveals the genomic features of Rhizophagus irregularis, R. cerebriforme, R. diaphanum and Gigaspora rosea, and their symbiotic lifestyle signature.</title>
        <authorList>
            <person name="Morin E."/>
            <person name="San Clemente H."/>
            <person name="Chen E.C.H."/>
            <person name="De La Providencia I."/>
            <person name="Hainaut M."/>
            <person name="Kuo A."/>
            <person name="Kohler A."/>
            <person name="Murat C."/>
            <person name="Tang N."/>
            <person name="Roy S."/>
            <person name="Loubradou J."/>
            <person name="Henrissat B."/>
            <person name="Grigoriev I.V."/>
            <person name="Corradi N."/>
            <person name="Roux C."/>
            <person name="Martin F.M."/>
        </authorList>
    </citation>
    <scope>NUCLEOTIDE SEQUENCE [LARGE SCALE GENOMIC DNA]</scope>
    <source>
        <strain evidence="5 6">DAOM 194757</strain>
    </source>
</reference>
<dbReference type="InterPro" id="IPR045875">
    <property type="entry name" value="NTF2"/>
</dbReference>
<dbReference type="PANTHER" id="PTHR12612">
    <property type="entry name" value="NUCLEAR TRANSPORT FACTOR 2"/>
    <property type="match status" value="1"/>
</dbReference>
<evidence type="ECO:0000313" key="5">
    <source>
        <dbReference type="EMBL" id="RIB13204.1"/>
    </source>
</evidence>
<dbReference type="Pfam" id="PF02136">
    <property type="entry name" value="NTF2"/>
    <property type="match status" value="1"/>
</dbReference>
<evidence type="ECO:0000313" key="6">
    <source>
        <dbReference type="Proteomes" id="UP000266673"/>
    </source>
</evidence>
<organism evidence="5 6">
    <name type="scientific">Gigaspora rosea</name>
    <dbReference type="NCBI Taxonomy" id="44941"/>
    <lineage>
        <taxon>Eukaryota</taxon>
        <taxon>Fungi</taxon>
        <taxon>Fungi incertae sedis</taxon>
        <taxon>Mucoromycota</taxon>
        <taxon>Glomeromycotina</taxon>
        <taxon>Glomeromycetes</taxon>
        <taxon>Diversisporales</taxon>
        <taxon>Gigasporaceae</taxon>
        <taxon>Gigaspora</taxon>
    </lineage>
</organism>
<dbReference type="EMBL" id="QKWP01000946">
    <property type="protein sequence ID" value="RIB13204.1"/>
    <property type="molecule type" value="Genomic_DNA"/>
</dbReference>
<sequence length="122" mass="13844">MDPAQVSTVATEFTQFYYKTFSADRSQLHSLYRDQSMLTFEGQQFQGASKIIEKLASLPFQKVLHQISTIDAQPNFNGIFVCVTGALQVDEDAPQRFAQAFQLIPEGTSYYVLNDIFRLNYG</sequence>
<keyword evidence="5" id="KW-0261">Viral envelope protein</keyword>
<dbReference type="GO" id="GO:0005635">
    <property type="term" value="C:nuclear envelope"/>
    <property type="evidence" value="ECO:0007669"/>
    <property type="project" value="UniProtKB-ARBA"/>
</dbReference>
<dbReference type="GO" id="GO:0005737">
    <property type="term" value="C:cytoplasm"/>
    <property type="evidence" value="ECO:0007669"/>
    <property type="project" value="UniProtKB-SubCell"/>
</dbReference>
<keyword evidence="3" id="KW-0539">Nucleus</keyword>
<dbReference type="CDD" id="cd00780">
    <property type="entry name" value="NTF2"/>
    <property type="match status" value="1"/>
</dbReference>
<dbReference type="AlphaFoldDB" id="A0A397USN4"/>
<keyword evidence="5" id="KW-0946">Virion</keyword>
<feature type="domain" description="NTF2" evidence="4">
    <location>
        <begin position="9"/>
        <end position="119"/>
    </location>
</feature>
<dbReference type="OrthoDB" id="6507044at2759"/>
<dbReference type="InterPro" id="IPR018222">
    <property type="entry name" value="Nuclear_transport_factor_2_euk"/>
</dbReference>
<comment type="function">
    <text evidence="3">Has a role in nuclear-cytoplasmic transport of proteins and mRNAs.</text>
</comment>
<evidence type="ECO:0000256" key="3">
    <source>
        <dbReference type="RuleBase" id="RU369002"/>
    </source>
</evidence>
<dbReference type="Proteomes" id="UP000266673">
    <property type="component" value="Unassembled WGS sequence"/>
</dbReference>
<keyword evidence="1 3" id="KW-0963">Cytoplasm</keyword>
<evidence type="ECO:0000259" key="4">
    <source>
        <dbReference type="PROSITE" id="PS50177"/>
    </source>
</evidence>
<dbReference type="GO" id="GO:0051028">
    <property type="term" value="P:mRNA transport"/>
    <property type="evidence" value="ECO:0007669"/>
    <property type="project" value="UniProtKB-UniRule"/>
</dbReference>
<keyword evidence="3" id="KW-0813">Transport</keyword>
<comment type="subcellular location">
    <subcellularLocation>
        <location evidence="3">Cytoplasm</location>
    </subcellularLocation>
    <subcellularLocation>
        <location evidence="3">Nucleus</location>
    </subcellularLocation>
</comment>